<dbReference type="Pfam" id="PF07992">
    <property type="entry name" value="Pyr_redox_2"/>
    <property type="match status" value="1"/>
</dbReference>
<proteinExistence type="predicted"/>
<dbReference type="InterPro" id="IPR023753">
    <property type="entry name" value="FAD/NAD-binding_dom"/>
</dbReference>
<dbReference type="PANTHER" id="PTHR43735">
    <property type="entry name" value="APOPTOSIS-INDUCING FACTOR 1"/>
    <property type="match status" value="1"/>
</dbReference>
<gene>
    <name evidence="2" type="ORF">EDD36DRAFT_441157</name>
</gene>
<dbReference type="AlphaFoldDB" id="A0AAN6IB41"/>
<dbReference type="SUPFAM" id="SSF51905">
    <property type="entry name" value="FAD/NAD(P)-binding domain"/>
    <property type="match status" value="1"/>
</dbReference>
<dbReference type="GO" id="GO:0005737">
    <property type="term" value="C:cytoplasm"/>
    <property type="evidence" value="ECO:0007669"/>
    <property type="project" value="TreeGrafter"/>
</dbReference>
<evidence type="ECO:0000313" key="2">
    <source>
        <dbReference type="EMBL" id="KAI1611317.1"/>
    </source>
</evidence>
<reference evidence="2" key="1">
    <citation type="journal article" date="2022" name="bioRxiv">
        <title>Deciphering the potential niche of two novel black yeast fungi from a biological soil crust based on their genomes, phenotypes, and melanin regulation.</title>
        <authorList>
            <consortium name="DOE Joint Genome Institute"/>
            <person name="Carr E.C."/>
            <person name="Barton Q."/>
            <person name="Grambo S."/>
            <person name="Sullivan M."/>
            <person name="Renfro C.M."/>
            <person name="Kuo A."/>
            <person name="Pangilinan J."/>
            <person name="Lipzen A."/>
            <person name="Keymanesh K."/>
            <person name="Savage E."/>
            <person name="Barry K."/>
            <person name="Grigoriev I.V."/>
            <person name="Riekhof W.R."/>
            <person name="Harris S.S."/>
        </authorList>
    </citation>
    <scope>NUCLEOTIDE SEQUENCE</scope>
    <source>
        <strain evidence="2">JF 03-4F</strain>
    </source>
</reference>
<dbReference type="PANTHER" id="PTHR43735:SF5">
    <property type="entry name" value="FAD_NAD(P)-BINDING DOMAIN-CONTAINING PROTEIN"/>
    <property type="match status" value="1"/>
</dbReference>
<dbReference type="Proteomes" id="UP001203852">
    <property type="component" value="Unassembled WGS sequence"/>
</dbReference>
<sequence>MWESIVVYTKLIGYIFTIAVRNVSSSIRYAIHAKTYKAVPKPLNAVVVGASFAGYHAAKVLANSLPTGYRVVIIEKNTHFQFSWVFPRFSVVPDHEHKAFIPYGPYLKSAPDGSYLFLQDSVIEVARDVVRLRSGKEIQYTYLVMATGSQGGVPSRLNAEEKSTGMDVLRGLQERIRNSKDLVVLGGGPAGVELATDAKEHYATKNVTLIHSRMQLLNGFDPKLHNVALKTLHELGVNVILGERLGNKAALGDEVSLHTGQKIPCDLLVKCIGQTGATKSIANLTPSCLTQSGHIKVKPTLQVTDPAFPTIYAVGDVAELGINRNSRAAMHQATVAAENIVNAIHEKPQAEYRYEWWQDGIELTLGLTKTVVFLRVDGRVALMHKSGKEIALGSARCWKLLGAMPYDDQQESDST</sequence>
<feature type="domain" description="FAD/NAD(P)-binding" evidence="1">
    <location>
        <begin position="45"/>
        <end position="333"/>
    </location>
</feature>
<dbReference type="PRINTS" id="PR00469">
    <property type="entry name" value="PNDRDTASEII"/>
</dbReference>
<dbReference type="PRINTS" id="PR00368">
    <property type="entry name" value="FADPNR"/>
</dbReference>
<evidence type="ECO:0000313" key="3">
    <source>
        <dbReference type="Proteomes" id="UP001203852"/>
    </source>
</evidence>
<comment type="caution">
    <text evidence="2">The sequence shown here is derived from an EMBL/GenBank/DDBJ whole genome shotgun (WGS) entry which is preliminary data.</text>
</comment>
<keyword evidence="3" id="KW-1185">Reference proteome</keyword>
<protein>
    <submittedName>
        <fullName evidence="2">Disulfide oxidoreductase</fullName>
    </submittedName>
</protein>
<dbReference type="EMBL" id="MU404356">
    <property type="protein sequence ID" value="KAI1611317.1"/>
    <property type="molecule type" value="Genomic_DNA"/>
</dbReference>
<name>A0AAN6IB41_9EURO</name>
<accession>A0AAN6IB41</accession>
<evidence type="ECO:0000259" key="1">
    <source>
        <dbReference type="Pfam" id="PF07992"/>
    </source>
</evidence>
<dbReference type="InterPro" id="IPR036188">
    <property type="entry name" value="FAD/NAD-bd_sf"/>
</dbReference>
<organism evidence="2 3">
    <name type="scientific">Exophiala viscosa</name>
    <dbReference type="NCBI Taxonomy" id="2486360"/>
    <lineage>
        <taxon>Eukaryota</taxon>
        <taxon>Fungi</taxon>
        <taxon>Dikarya</taxon>
        <taxon>Ascomycota</taxon>
        <taxon>Pezizomycotina</taxon>
        <taxon>Eurotiomycetes</taxon>
        <taxon>Chaetothyriomycetidae</taxon>
        <taxon>Chaetothyriales</taxon>
        <taxon>Herpotrichiellaceae</taxon>
        <taxon>Exophiala</taxon>
    </lineage>
</organism>
<dbReference type="GO" id="GO:0050660">
    <property type="term" value="F:flavin adenine dinucleotide binding"/>
    <property type="evidence" value="ECO:0007669"/>
    <property type="project" value="TreeGrafter"/>
</dbReference>
<dbReference type="Gene3D" id="3.50.50.100">
    <property type="match status" value="1"/>
</dbReference>
<dbReference type="GO" id="GO:0004174">
    <property type="term" value="F:electron-transferring-flavoprotein dehydrogenase activity"/>
    <property type="evidence" value="ECO:0007669"/>
    <property type="project" value="TreeGrafter"/>
</dbReference>